<organism evidence="2">
    <name type="scientific">Salvia splendens</name>
    <name type="common">Scarlet sage</name>
    <dbReference type="NCBI Taxonomy" id="180675"/>
    <lineage>
        <taxon>Eukaryota</taxon>
        <taxon>Viridiplantae</taxon>
        <taxon>Streptophyta</taxon>
        <taxon>Embryophyta</taxon>
        <taxon>Tracheophyta</taxon>
        <taxon>Spermatophyta</taxon>
        <taxon>Magnoliopsida</taxon>
        <taxon>eudicotyledons</taxon>
        <taxon>Gunneridae</taxon>
        <taxon>Pentapetalae</taxon>
        <taxon>asterids</taxon>
        <taxon>lamiids</taxon>
        <taxon>Lamiales</taxon>
        <taxon>Lamiaceae</taxon>
        <taxon>Nepetoideae</taxon>
        <taxon>Mentheae</taxon>
        <taxon>Salviinae</taxon>
        <taxon>Salvia</taxon>
        <taxon>Salvia subgen. Calosphace</taxon>
        <taxon>core Calosphace</taxon>
    </lineage>
</organism>
<evidence type="ECO:0000313" key="2">
    <source>
        <dbReference type="EMBL" id="KAG6436208.1"/>
    </source>
</evidence>
<reference evidence="2" key="1">
    <citation type="submission" date="2018-01" db="EMBL/GenBank/DDBJ databases">
        <authorList>
            <person name="Mao J.F."/>
        </authorList>
    </citation>
    <scope>NUCLEOTIDE SEQUENCE</scope>
    <source>
        <strain evidence="2">Huo1</strain>
        <tissue evidence="2">Leaf</tissue>
    </source>
</reference>
<dbReference type="AlphaFoldDB" id="A0A8X8YNM1"/>
<reference evidence="2" key="2">
    <citation type="submission" date="2020-08" db="EMBL/GenBank/DDBJ databases">
        <title>Plant Genome Project.</title>
        <authorList>
            <person name="Zhang R.-G."/>
        </authorList>
    </citation>
    <scope>NUCLEOTIDE SEQUENCE</scope>
    <source>
        <strain evidence="2">Huo1</strain>
        <tissue evidence="2">Leaf</tissue>
    </source>
</reference>
<feature type="compositionally biased region" description="Polar residues" evidence="1">
    <location>
        <begin position="159"/>
        <end position="176"/>
    </location>
</feature>
<gene>
    <name evidence="2" type="ORF">SASPL_101093</name>
</gene>
<sequence length="264" mass="29571">MSLSTGTGDAETPPTSYSNEELTQLLLDMKIRYANQDKKLSSNQFDLDSFTRKQEVTNRKLEEGIALLLDANHDGRGLSVSLRDIMQKTTEVGEPTMISLFIAGLKDPMKHELLTNQPSTLEETFALAQRIAACHRLSTPSTTSHDSSWMPRETRPRQHTQSALTTPAPPRQNQSARPRPNIPVVRISAADRAERTRLGLCWWCSEKYSREHVCNKKFYALMGVDDEDDIMESEIPPGDDDDGENMVITGDVSCINLISPKLKP</sequence>
<comment type="caution">
    <text evidence="2">The sequence shown here is derived from an EMBL/GenBank/DDBJ whole genome shotgun (WGS) entry which is preliminary data.</text>
</comment>
<keyword evidence="3" id="KW-1185">Reference proteome</keyword>
<feature type="region of interest" description="Disordered" evidence="1">
    <location>
        <begin position="138"/>
        <end position="180"/>
    </location>
</feature>
<name>A0A8X8YNM1_SALSN</name>
<evidence type="ECO:0000313" key="3">
    <source>
        <dbReference type="Proteomes" id="UP000298416"/>
    </source>
</evidence>
<dbReference type="EMBL" id="PNBA02000001">
    <property type="protein sequence ID" value="KAG6436208.1"/>
    <property type="molecule type" value="Genomic_DNA"/>
</dbReference>
<protein>
    <submittedName>
        <fullName evidence="2">Uncharacterized protein</fullName>
    </submittedName>
</protein>
<accession>A0A8X8YNM1</accession>
<evidence type="ECO:0000256" key="1">
    <source>
        <dbReference type="SAM" id="MobiDB-lite"/>
    </source>
</evidence>
<feature type="compositionally biased region" description="Polar residues" evidence="1">
    <location>
        <begin position="138"/>
        <end position="147"/>
    </location>
</feature>
<dbReference type="Proteomes" id="UP000298416">
    <property type="component" value="Unassembled WGS sequence"/>
</dbReference>
<proteinExistence type="predicted"/>